<name>A0A834YT97_TETSI</name>
<keyword evidence="2" id="KW-1185">Reference proteome</keyword>
<evidence type="ECO:0000313" key="1">
    <source>
        <dbReference type="EMBL" id="KAF8393295.1"/>
    </source>
</evidence>
<dbReference type="GO" id="GO:0003723">
    <property type="term" value="F:RNA binding"/>
    <property type="evidence" value="ECO:0007669"/>
    <property type="project" value="InterPro"/>
</dbReference>
<sequence length="121" mass="13338">MELEISELYQKFTENSFKDVSMSELSSQIALKACSSLQLIGFGKGVHGYVLKFGFGCCGFVACSLVDMNGKCGVLEDARKVFDIMSERNTLASNLVVVGYVHNGLMNEEAMEVYKAMPLQF</sequence>
<dbReference type="Gene3D" id="1.25.40.10">
    <property type="entry name" value="Tetratricopeptide repeat domain"/>
    <property type="match status" value="1"/>
</dbReference>
<evidence type="ECO:0000313" key="2">
    <source>
        <dbReference type="Proteomes" id="UP000655225"/>
    </source>
</evidence>
<organism evidence="1 2">
    <name type="scientific">Tetracentron sinense</name>
    <name type="common">Spur-leaf</name>
    <dbReference type="NCBI Taxonomy" id="13715"/>
    <lineage>
        <taxon>Eukaryota</taxon>
        <taxon>Viridiplantae</taxon>
        <taxon>Streptophyta</taxon>
        <taxon>Embryophyta</taxon>
        <taxon>Tracheophyta</taxon>
        <taxon>Spermatophyta</taxon>
        <taxon>Magnoliopsida</taxon>
        <taxon>Trochodendrales</taxon>
        <taxon>Trochodendraceae</taxon>
        <taxon>Tetracentron</taxon>
    </lineage>
</organism>
<comment type="caution">
    <text evidence="1">The sequence shown here is derived from an EMBL/GenBank/DDBJ whole genome shotgun (WGS) entry which is preliminary data.</text>
</comment>
<dbReference type="OMA" id="HNGLMNE"/>
<dbReference type="Proteomes" id="UP000655225">
    <property type="component" value="Unassembled WGS sequence"/>
</dbReference>
<accession>A0A834YT97</accession>
<proteinExistence type="predicted"/>
<protein>
    <recommendedName>
        <fullName evidence="3">Pentatricopeptide repeat-containing protein</fullName>
    </recommendedName>
</protein>
<dbReference type="AlphaFoldDB" id="A0A834YT97"/>
<dbReference type="InterPro" id="IPR046960">
    <property type="entry name" value="PPR_At4g14850-like_plant"/>
</dbReference>
<evidence type="ECO:0008006" key="3">
    <source>
        <dbReference type="Google" id="ProtNLM"/>
    </source>
</evidence>
<dbReference type="PANTHER" id="PTHR47926">
    <property type="entry name" value="PENTATRICOPEPTIDE REPEAT-CONTAINING PROTEIN"/>
    <property type="match status" value="1"/>
</dbReference>
<reference evidence="1 2" key="1">
    <citation type="submission" date="2020-04" db="EMBL/GenBank/DDBJ databases">
        <title>Plant Genome Project.</title>
        <authorList>
            <person name="Zhang R.-G."/>
        </authorList>
    </citation>
    <scope>NUCLEOTIDE SEQUENCE [LARGE SCALE GENOMIC DNA]</scope>
    <source>
        <strain evidence="1">YNK0</strain>
        <tissue evidence="1">Leaf</tissue>
    </source>
</reference>
<dbReference type="EMBL" id="JABCRI010000015">
    <property type="protein sequence ID" value="KAF8393295.1"/>
    <property type="molecule type" value="Genomic_DNA"/>
</dbReference>
<dbReference type="OrthoDB" id="9990610at2759"/>
<gene>
    <name evidence="1" type="ORF">HHK36_021536</name>
</gene>
<dbReference type="GO" id="GO:0009451">
    <property type="term" value="P:RNA modification"/>
    <property type="evidence" value="ECO:0007669"/>
    <property type="project" value="InterPro"/>
</dbReference>
<dbReference type="InterPro" id="IPR011990">
    <property type="entry name" value="TPR-like_helical_dom_sf"/>
</dbReference>